<proteinExistence type="predicted"/>
<name>A0A804UIQ6_MAIZE</name>
<accession>A0A804UIQ6</accession>
<dbReference type="EnsemblPlants" id="Zm00001eb374790_T001">
    <property type="protein sequence ID" value="Zm00001eb374790_P001"/>
    <property type="gene ID" value="Zm00001eb374790"/>
</dbReference>
<reference evidence="1" key="2">
    <citation type="submission" date="2019-07" db="EMBL/GenBank/DDBJ databases">
        <authorList>
            <person name="Seetharam A."/>
            <person name="Woodhouse M."/>
            <person name="Cannon E."/>
        </authorList>
    </citation>
    <scope>NUCLEOTIDE SEQUENCE [LARGE SCALE GENOMIC DNA]</scope>
    <source>
        <strain evidence="1">cv. B73</strain>
    </source>
</reference>
<dbReference type="Proteomes" id="UP000007305">
    <property type="component" value="Chromosome 9"/>
</dbReference>
<organism evidence="1 2">
    <name type="scientific">Zea mays</name>
    <name type="common">Maize</name>
    <dbReference type="NCBI Taxonomy" id="4577"/>
    <lineage>
        <taxon>Eukaryota</taxon>
        <taxon>Viridiplantae</taxon>
        <taxon>Streptophyta</taxon>
        <taxon>Embryophyta</taxon>
        <taxon>Tracheophyta</taxon>
        <taxon>Spermatophyta</taxon>
        <taxon>Magnoliopsida</taxon>
        <taxon>Liliopsida</taxon>
        <taxon>Poales</taxon>
        <taxon>Poaceae</taxon>
        <taxon>PACMAD clade</taxon>
        <taxon>Panicoideae</taxon>
        <taxon>Andropogonodae</taxon>
        <taxon>Andropogoneae</taxon>
        <taxon>Tripsacinae</taxon>
        <taxon>Zea</taxon>
    </lineage>
</organism>
<protein>
    <submittedName>
        <fullName evidence="1">Uncharacterized protein</fullName>
    </submittedName>
</protein>
<dbReference type="InParanoid" id="A0A804UIQ6"/>
<sequence>MLLSRMLVQDDFLLDLGPGATHQYPDLRDLLHTPFIEIGNGERAQRWSSGSRSFGLILLVPRSCLGKFHSRHNCSVQIYDVVGSKGDHLPQASPVGQALVHVPKNDQRDGNSGFPLQIGDGSLKIYVVFIQACRI</sequence>
<dbReference type="Gramene" id="Zm00001eb374790_T001">
    <property type="protein sequence ID" value="Zm00001eb374790_P001"/>
    <property type="gene ID" value="Zm00001eb374790"/>
</dbReference>
<keyword evidence="2" id="KW-1185">Reference proteome</keyword>
<reference evidence="2" key="1">
    <citation type="journal article" date="2009" name="Science">
        <title>The B73 maize genome: complexity, diversity, and dynamics.</title>
        <authorList>
            <person name="Schnable P.S."/>
            <person name="Ware D."/>
            <person name="Fulton R.S."/>
            <person name="Stein J.C."/>
            <person name="Wei F."/>
            <person name="Pasternak S."/>
            <person name="Liang C."/>
            <person name="Zhang J."/>
            <person name="Fulton L."/>
            <person name="Graves T.A."/>
            <person name="Minx P."/>
            <person name="Reily A.D."/>
            <person name="Courtney L."/>
            <person name="Kruchowski S.S."/>
            <person name="Tomlinson C."/>
            <person name="Strong C."/>
            <person name="Delehaunty K."/>
            <person name="Fronick C."/>
            <person name="Courtney B."/>
            <person name="Rock S.M."/>
            <person name="Belter E."/>
            <person name="Du F."/>
            <person name="Kim K."/>
            <person name="Abbott R.M."/>
            <person name="Cotton M."/>
            <person name="Levy A."/>
            <person name="Marchetto P."/>
            <person name="Ochoa K."/>
            <person name="Jackson S.M."/>
            <person name="Gillam B."/>
            <person name="Chen W."/>
            <person name="Yan L."/>
            <person name="Higginbotham J."/>
            <person name="Cardenas M."/>
            <person name="Waligorski J."/>
            <person name="Applebaum E."/>
            <person name="Phelps L."/>
            <person name="Falcone J."/>
            <person name="Kanchi K."/>
            <person name="Thane T."/>
            <person name="Scimone A."/>
            <person name="Thane N."/>
            <person name="Henke J."/>
            <person name="Wang T."/>
            <person name="Ruppert J."/>
            <person name="Shah N."/>
            <person name="Rotter K."/>
            <person name="Hodges J."/>
            <person name="Ingenthron E."/>
            <person name="Cordes M."/>
            <person name="Kohlberg S."/>
            <person name="Sgro J."/>
            <person name="Delgado B."/>
            <person name="Mead K."/>
            <person name="Chinwalla A."/>
            <person name="Leonard S."/>
            <person name="Crouse K."/>
            <person name="Collura K."/>
            <person name="Kudrna D."/>
            <person name="Currie J."/>
            <person name="He R."/>
            <person name="Angelova A."/>
            <person name="Rajasekar S."/>
            <person name="Mueller T."/>
            <person name="Lomeli R."/>
            <person name="Scara G."/>
            <person name="Ko A."/>
            <person name="Delaney K."/>
            <person name="Wissotski M."/>
            <person name="Lopez G."/>
            <person name="Campos D."/>
            <person name="Braidotti M."/>
            <person name="Ashley E."/>
            <person name="Golser W."/>
            <person name="Kim H."/>
            <person name="Lee S."/>
            <person name="Lin J."/>
            <person name="Dujmic Z."/>
            <person name="Kim W."/>
            <person name="Talag J."/>
            <person name="Zuccolo A."/>
            <person name="Fan C."/>
            <person name="Sebastian A."/>
            <person name="Kramer M."/>
            <person name="Spiegel L."/>
            <person name="Nascimento L."/>
            <person name="Zutavern T."/>
            <person name="Miller B."/>
            <person name="Ambroise C."/>
            <person name="Muller S."/>
            <person name="Spooner W."/>
            <person name="Narechania A."/>
            <person name="Ren L."/>
            <person name="Wei S."/>
            <person name="Kumari S."/>
            <person name="Faga B."/>
            <person name="Levy M.J."/>
            <person name="McMahan L."/>
            <person name="Van Buren P."/>
            <person name="Vaughn M.W."/>
            <person name="Ying K."/>
            <person name="Yeh C.-T."/>
            <person name="Emrich S.J."/>
            <person name="Jia Y."/>
            <person name="Kalyanaraman A."/>
            <person name="Hsia A.-P."/>
            <person name="Barbazuk W.B."/>
            <person name="Baucom R.S."/>
            <person name="Brutnell T.P."/>
            <person name="Carpita N.C."/>
            <person name="Chaparro C."/>
            <person name="Chia J.-M."/>
            <person name="Deragon J.-M."/>
            <person name="Estill J.C."/>
            <person name="Fu Y."/>
            <person name="Jeddeloh J.A."/>
            <person name="Han Y."/>
            <person name="Lee H."/>
            <person name="Li P."/>
            <person name="Lisch D.R."/>
            <person name="Liu S."/>
            <person name="Liu Z."/>
            <person name="Nagel D.H."/>
            <person name="McCann M.C."/>
            <person name="SanMiguel P."/>
            <person name="Myers A.M."/>
            <person name="Nettleton D."/>
            <person name="Nguyen J."/>
            <person name="Penning B.W."/>
            <person name="Ponnala L."/>
            <person name="Schneider K.L."/>
            <person name="Schwartz D.C."/>
            <person name="Sharma A."/>
            <person name="Soderlund C."/>
            <person name="Springer N.M."/>
            <person name="Sun Q."/>
            <person name="Wang H."/>
            <person name="Waterman M."/>
            <person name="Westerman R."/>
            <person name="Wolfgruber T.K."/>
            <person name="Yang L."/>
            <person name="Yu Y."/>
            <person name="Zhang L."/>
            <person name="Zhou S."/>
            <person name="Zhu Q."/>
            <person name="Bennetzen J.L."/>
            <person name="Dawe R.K."/>
            <person name="Jiang J."/>
            <person name="Jiang N."/>
            <person name="Presting G.G."/>
            <person name="Wessler S.R."/>
            <person name="Aluru S."/>
            <person name="Martienssen R.A."/>
            <person name="Clifton S.W."/>
            <person name="McCombie W.R."/>
            <person name="Wing R.A."/>
            <person name="Wilson R.K."/>
        </authorList>
    </citation>
    <scope>NUCLEOTIDE SEQUENCE [LARGE SCALE GENOMIC DNA]</scope>
    <source>
        <strain evidence="2">cv. B73</strain>
    </source>
</reference>
<evidence type="ECO:0000313" key="2">
    <source>
        <dbReference type="Proteomes" id="UP000007305"/>
    </source>
</evidence>
<dbReference type="AlphaFoldDB" id="A0A804UIQ6"/>
<evidence type="ECO:0000313" key="1">
    <source>
        <dbReference type="EnsemblPlants" id="Zm00001eb374790_P001"/>
    </source>
</evidence>
<reference evidence="1" key="3">
    <citation type="submission" date="2021-05" db="UniProtKB">
        <authorList>
            <consortium name="EnsemblPlants"/>
        </authorList>
    </citation>
    <scope>IDENTIFICATION</scope>
    <source>
        <strain evidence="1">cv. B73</strain>
    </source>
</reference>